<gene>
    <name evidence="2" type="ORF">H6A34_01525</name>
</gene>
<sequence>MKEEYLLEQKFGKPRPFNVPDGYFEQFEAEIINKFSAEKFAEERPIRRWLRPVTWAACAAIAVVSAFVYFRNANVGTDVVASVHADELSPAYNDNIVDELSDFAMLDNDDLYSLMADE</sequence>
<dbReference type="RefSeq" id="WP_205103039.1">
    <property type="nucleotide sequence ID" value="NZ_JACJJG010000003.1"/>
</dbReference>
<evidence type="ECO:0000256" key="1">
    <source>
        <dbReference type="SAM" id="Phobius"/>
    </source>
</evidence>
<keyword evidence="1" id="KW-0472">Membrane</keyword>
<dbReference type="Proteomes" id="UP000706891">
    <property type="component" value="Unassembled WGS sequence"/>
</dbReference>
<evidence type="ECO:0000313" key="2">
    <source>
        <dbReference type="EMBL" id="MBM6672572.1"/>
    </source>
</evidence>
<proteinExistence type="predicted"/>
<reference evidence="2" key="2">
    <citation type="journal article" date="2021" name="Sci. Rep.">
        <title>The distribution of antibiotic resistance genes in chicken gut microbiota commensals.</title>
        <authorList>
            <person name="Juricova H."/>
            <person name="Matiasovicova J."/>
            <person name="Kubasova T."/>
            <person name="Cejkova D."/>
            <person name="Rychlik I."/>
        </authorList>
    </citation>
    <scope>NUCLEOTIDE SEQUENCE</scope>
    <source>
        <strain evidence="2">An824</strain>
    </source>
</reference>
<evidence type="ECO:0000313" key="3">
    <source>
        <dbReference type="Proteomes" id="UP000706891"/>
    </source>
</evidence>
<dbReference type="EMBL" id="JACJJG010000003">
    <property type="protein sequence ID" value="MBM6672572.1"/>
    <property type="molecule type" value="Genomic_DNA"/>
</dbReference>
<name>A0A938WNY1_9BACT</name>
<accession>A0A938WNY1</accession>
<feature type="transmembrane region" description="Helical" evidence="1">
    <location>
        <begin position="49"/>
        <end position="70"/>
    </location>
</feature>
<reference evidence="2" key="1">
    <citation type="submission" date="2020-08" db="EMBL/GenBank/DDBJ databases">
        <authorList>
            <person name="Cejkova D."/>
            <person name="Kubasova T."/>
            <person name="Jahodarova E."/>
            <person name="Rychlik I."/>
        </authorList>
    </citation>
    <scope>NUCLEOTIDE SEQUENCE</scope>
    <source>
        <strain evidence="2">An824</strain>
    </source>
</reference>
<comment type="caution">
    <text evidence="2">The sequence shown here is derived from an EMBL/GenBank/DDBJ whole genome shotgun (WGS) entry which is preliminary data.</text>
</comment>
<keyword evidence="1" id="KW-0812">Transmembrane</keyword>
<dbReference type="AlphaFoldDB" id="A0A938WNY1"/>
<evidence type="ECO:0008006" key="4">
    <source>
        <dbReference type="Google" id="ProtNLM"/>
    </source>
</evidence>
<keyword evidence="3" id="KW-1185">Reference proteome</keyword>
<organism evidence="2 3">
    <name type="scientific">Marseilla massiliensis</name>
    <dbReference type="NCBI Taxonomy" id="1841864"/>
    <lineage>
        <taxon>Bacteria</taxon>
        <taxon>Pseudomonadati</taxon>
        <taxon>Bacteroidota</taxon>
        <taxon>Bacteroidia</taxon>
        <taxon>Bacteroidales</taxon>
        <taxon>Prevotellaceae</taxon>
        <taxon>Marseilla</taxon>
    </lineage>
</organism>
<keyword evidence="1" id="KW-1133">Transmembrane helix</keyword>
<protein>
    <recommendedName>
        <fullName evidence="4">DUF3379 domain-containing protein</fullName>
    </recommendedName>
</protein>